<dbReference type="GO" id="GO:0005524">
    <property type="term" value="F:ATP binding"/>
    <property type="evidence" value="ECO:0007669"/>
    <property type="project" value="UniProtKB-KW"/>
</dbReference>
<dbReference type="InterPro" id="IPR035421">
    <property type="entry name" value="Terminase_6C"/>
</dbReference>
<name>A0A6J7WXZ0_9CAUD</name>
<evidence type="ECO:0000256" key="4">
    <source>
        <dbReference type="ARBA" id="ARBA00023219"/>
    </source>
</evidence>
<sequence length="485" mass="54307">MIDHQQAIEVVQANIASMDQMGQEAVLARLKFLQTARPNQIVPEDNSWSYCGALAGRGFGKTFMGAGWAWWKAWSMPKSFGAIIAPTRYDAQSVCIEGPAGILAQCPPSIIKSYNKSELKITLANGSTMQGFSASEPDRLRGPQHHWSWGDEMAAWENGDEVWDMLQFGMRLGDHPQSLWTTTPRPTPTVRKLVNLPGTMLIRGSTFDNEKNLPASFFQNLAQYNGTKIGRQELMGELLDSEEGGIIKRDWISLWPRTQPLPPFQMIVVSFDTAFTEKTRNKKSGDPDPTACTVWGYFDHDGMVGFLLLDCWEDHLGFPELVERAKKEMSVRWGDEEFNAVIKPQFGSRKPYNLGKKPDHLLIEDKGSGISLRQTLYREGIFAIAYNPGKASKLQRLHAVSHLFHSGLVYIVESKKMQGAPATWTEELLSQLCSFSGEGSIRHDDYVDSTTQALKWMADNANVSVTEQPEIDYRPPAAVVNPYAI</sequence>
<keyword evidence="4" id="KW-0231">Viral genome packaging</keyword>
<evidence type="ECO:0000256" key="1">
    <source>
        <dbReference type="ARBA" id="ARBA00022612"/>
    </source>
</evidence>
<keyword evidence="2" id="KW-0547">Nucleotide-binding</keyword>
<dbReference type="Gene3D" id="3.30.420.240">
    <property type="match status" value="1"/>
</dbReference>
<dbReference type="EMBL" id="LR798277">
    <property type="protein sequence ID" value="CAB5219913.1"/>
    <property type="molecule type" value="Genomic_DNA"/>
</dbReference>
<dbReference type="Gene3D" id="3.40.50.300">
    <property type="entry name" value="P-loop containing nucleotide triphosphate hydrolases"/>
    <property type="match status" value="1"/>
</dbReference>
<feature type="domain" description="Terminase large subunit gp17-like C-terminal" evidence="5">
    <location>
        <begin position="343"/>
        <end position="454"/>
    </location>
</feature>
<reference evidence="6" key="1">
    <citation type="submission" date="2020-05" db="EMBL/GenBank/DDBJ databases">
        <authorList>
            <person name="Chiriac C."/>
            <person name="Salcher M."/>
            <person name="Ghai R."/>
            <person name="Kavagutti S V."/>
        </authorList>
    </citation>
    <scope>NUCLEOTIDE SEQUENCE</scope>
</reference>
<evidence type="ECO:0000313" key="6">
    <source>
        <dbReference type="EMBL" id="CAB5219913.1"/>
    </source>
</evidence>
<organism evidence="6">
    <name type="scientific">uncultured Caudovirales phage</name>
    <dbReference type="NCBI Taxonomy" id="2100421"/>
    <lineage>
        <taxon>Viruses</taxon>
        <taxon>Duplodnaviria</taxon>
        <taxon>Heunggongvirae</taxon>
        <taxon>Uroviricota</taxon>
        <taxon>Caudoviricetes</taxon>
        <taxon>Peduoviridae</taxon>
        <taxon>Maltschvirus</taxon>
        <taxon>Maltschvirus maltsch</taxon>
    </lineage>
</organism>
<evidence type="ECO:0000256" key="2">
    <source>
        <dbReference type="ARBA" id="ARBA00022741"/>
    </source>
</evidence>
<dbReference type="Pfam" id="PF03237">
    <property type="entry name" value="Terminase_6N"/>
    <property type="match status" value="1"/>
</dbReference>
<keyword evidence="3" id="KW-0067">ATP-binding</keyword>
<dbReference type="Pfam" id="PF17289">
    <property type="entry name" value="Terminase_6C"/>
    <property type="match status" value="1"/>
</dbReference>
<proteinExistence type="predicted"/>
<gene>
    <name evidence="6" type="ORF">UFOVP237_32</name>
</gene>
<protein>
    <submittedName>
        <fullName evidence="6">Terminase-like family</fullName>
    </submittedName>
</protein>
<dbReference type="InterPro" id="IPR027417">
    <property type="entry name" value="P-loop_NTPase"/>
</dbReference>
<evidence type="ECO:0000259" key="5">
    <source>
        <dbReference type="Pfam" id="PF17289"/>
    </source>
</evidence>
<accession>A0A6J7WXZ0</accession>
<evidence type="ECO:0000256" key="3">
    <source>
        <dbReference type="ARBA" id="ARBA00022840"/>
    </source>
</evidence>
<keyword evidence="1" id="KW-1188">Viral release from host cell</keyword>